<name>A0A565CML7_9BRAS</name>
<feature type="chain" id="PRO_5022245084" description="Prolamin-like domain-containing protein" evidence="2">
    <location>
        <begin position="20"/>
        <end position="120"/>
    </location>
</feature>
<dbReference type="GO" id="GO:0009567">
    <property type="term" value="P:double fertilization forming a zygote and endosperm"/>
    <property type="evidence" value="ECO:0007669"/>
    <property type="project" value="TreeGrafter"/>
</dbReference>
<sequence length="120" mass="13572">MKNLTFVVAMILLSSCVISQMLDSTDDEELQWSDPFWAILKHSPNRQLNKCFSNYKKVTRCFIKAFTRKPTIDSECCLAIKKLNKNCENTVFASFRNPFVSNYVKEHCQGGSTPGAPSPA</sequence>
<dbReference type="Proteomes" id="UP000489600">
    <property type="component" value="Unassembled WGS sequence"/>
</dbReference>
<keyword evidence="5" id="KW-1185">Reference proteome</keyword>
<dbReference type="OrthoDB" id="1029600at2759"/>
<dbReference type="GO" id="GO:0031982">
    <property type="term" value="C:vesicle"/>
    <property type="evidence" value="ECO:0007669"/>
    <property type="project" value="TreeGrafter"/>
</dbReference>
<evidence type="ECO:0000259" key="3">
    <source>
        <dbReference type="Pfam" id="PF05617"/>
    </source>
</evidence>
<dbReference type="GO" id="GO:0005576">
    <property type="term" value="C:extracellular region"/>
    <property type="evidence" value="ECO:0007669"/>
    <property type="project" value="TreeGrafter"/>
</dbReference>
<dbReference type="Pfam" id="PF05617">
    <property type="entry name" value="Prolamin_like"/>
    <property type="match status" value="1"/>
</dbReference>
<accession>A0A565CML7</accession>
<dbReference type="GO" id="GO:0080155">
    <property type="term" value="P:regulation of double fertilization forming a zygote and endosperm"/>
    <property type="evidence" value="ECO:0007669"/>
    <property type="project" value="TreeGrafter"/>
</dbReference>
<gene>
    <name evidence="4" type="ORF">ANE_LOCUS25343</name>
</gene>
<evidence type="ECO:0000313" key="5">
    <source>
        <dbReference type="Proteomes" id="UP000489600"/>
    </source>
</evidence>
<feature type="signal peptide" evidence="2">
    <location>
        <begin position="1"/>
        <end position="19"/>
    </location>
</feature>
<evidence type="ECO:0000256" key="2">
    <source>
        <dbReference type="SAM" id="SignalP"/>
    </source>
</evidence>
<dbReference type="EMBL" id="CABITT030000008">
    <property type="protein sequence ID" value="VVB14899.1"/>
    <property type="molecule type" value="Genomic_DNA"/>
</dbReference>
<organism evidence="4 5">
    <name type="scientific">Arabis nemorensis</name>
    <dbReference type="NCBI Taxonomy" id="586526"/>
    <lineage>
        <taxon>Eukaryota</taxon>
        <taxon>Viridiplantae</taxon>
        <taxon>Streptophyta</taxon>
        <taxon>Embryophyta</taxon>
        <taxon>Tracheophyta</taxon>
        <taxon>Spermatophyta</taxon>
        <taxon>Magnoliopsida</taxon>
        <taxon>eudicotyledons</taxon>
        <taxon>Gunneridae</taxon>
        <taxon>Pentapetalae</taxon>
        <taxon>rosids</taxon>
        <taxon>malvids</taxon>
        <taxon>Brassicales</taxon>
        <taxon>Brassicaceae</taxon>
        <taxon>Arabideae</taxon>
        <taxon>Arabis</taxon>
    </lineage>
</organism>
<reference evidence="4" key="1">
    <citation type="submission" date="2019-07" db="EMBL/GenBank/DDBJ databases">
        <authorList>
            <person name="Dittberner H."/>
        </authorList>
    </citation>
    <scope>NUCLEOTIDE SEQUENCE [LARGE SCALE GENOMIC DNA]</scope>
</reference>
<protein>
    <recommendedName>
        <fullName evidence="3">Prolamin-like domain-containing protein</fullName>
    </recommendedName>
</protein>
<dbReference type="PANTHER" id="PTHR31181:SF71">
    <property type="entry name" value="PROLAMIN-LIKE DOMAIN-CONTAINING PROTEIN"/>
    <property type="match status" value="1"/>
</dbReference>
<dbReference type="PANTHER" id="PTHR31181">
    <property type="entry name" value="EGG CELL-SECRETED PROTEIN 1.4"/>
    <property type="match status" value="1"/>
</dbReference>
<evidence type="ECO:0000256" key="1">
    <source>
        <dbReference type="ARBA" id="ARBA00022729"/>
    </source>
</evidence>
<dbReference type="InterPro" id="IPR008502">
    <property type="entry name" value="Prolamin-like"/>
</dbReference>
<evidence type="ECO:0000313" key="4">
    <source>
        <dbReference type="EMBL" id="VVB14899.1"/>
    </source>
</evidence>
<keyword evidence="1 2" id="KW-0732">Signal</keyword>
<comment type="caution">
    <text evidence="4">The sequence shown here is derived from an EMBL/GenBank/DDBJ whole genome shotgun (WGS) entry which is preliminary data.</text>
</comment>
<dbReference type="AlphaFoldDB" id="A0A565CML7"/>
<proteinExistence type="predicted"/>
<feature type="domain" description="Prolamin-like" evidence="3">
    <location>
        <begin position="50"/>
        <end position="108"/>
    </location>
</feature>
<dbReference type="GO" id="GO:2000008">
    <property type="term" value="P:regulation of protein localization to cell surface"/>
    <property type="evidence" value="ECO:0007669"/>
    <property type="project" value="TreeGrafter"/>
</dbReference>
<dbReference type="PROSITE" id="PS51257">
    <property type="entry name" value="PROKAR_LIPOPROTEIN"/>
    <property type="match status" value="1"/>
</dbReference>